<dbReference type="AlphaFoldDB" id="R7V3K8"/>
<feature type="region of interest" description="Disordered" evidence="1">
    <location>
        <begin position="346"/>
        <end position="427"/>
    </location>
</feature>
<proteinExistence type="predicted"/>
<feature type="region of interest" description="Disordered" evidence="1">
    <location>
        <begin position="158"/>
        <end position="289"/>
    </location>
</feature>
<name>R7V3K8_CAPTE</name>
<dbReference type="HOGENOM" id="CLU_383220_0_0_1"/>
<feature type="compositionally biased region" description="Pro residues" evidence="1">
    <location>
        <begin position="208"/>
        <end position="232"/>
    </location>
</feature>
<sequence length="722" mass="82206">MSEAEEAEEEELAPSPRKDTPTPRCQESVHSEPRSPTREATPEPAKVATPPAEILAEVVLEEKEDEEVKQVVEEVQEVKEEEGGGGGGGGGGIINEVSEVVEIKEVIPPTPVEEVTDKGEDITHYLRTMKLVCASVPDVVELKTYSTPTKKEMKAVTIRERPKKYIEAPDPAPPPPTKPIDEDSTLGTDYDTEAESVDMSFIRQHTLPSPPPMRYVDPPPLPKAEPPAPPNIPQYTDPERPKREVSQTQIESPPVMTEPPKQRRPPPSFKPKRKPRERKPAPILRARPSLSAKKEITEFANPLDYLAKYCIIHPERLPYYERVFSRVVAEQMYRYIDIPDENGKYASFPGNGGAEDNVHQSSKEDERQRSARVKDREQVKTRLTEKERNAIDGYTMISRHMQPEYGTRKKSPKRKTDSSKDAKKDDKFVTHLARGDEDRGLETSRTIGLPTDLDVVNRMDKKMMQKITVFNCWVTFEPQGERANQAREANGKFCHQIQLAQLASQFRSKPAYGVYGREFWEMSYEKKLLQLYCRDKYNENKTAEAKPLHFLRRQSTLYQRMNPTTDVEMNLQEVEEALQQINGHLISEKEMQFIFQVLDLPGRRRINVKLFSAVAALSEKVVQVDPFIKKLLNKLDFEALSVKMDRVKELFYLLDEQDDNVPTGKISAETLGVELAAGGVVGKFNREKKGIVDFLDFLIYVPLFIEIHSRIIDNPLDGDRSM</sequence>
<gene>
    <name evidence="2" type="ORF">CAPTEDRAFT_200114</name>
</gene>
<protein>
    <recommendedName>
        <fullName evidence="5">EF-hand domain-containing protein</fullName>
    </recommendedName>
</protein>
<feature type="compositionally biased region" description="Basic and acidic residues" evidence="1">
    <location>
        <begin position="158"/>
        <end position="167"/>
    </location>
</feature>
<evidence type="ECO:0000313" key="3">
    <source>
        <dbReference type="EnsemblMetazoa" id="CapteP200114"/>
    </source>
</evidence>
<organism evidence="2">
    <name type="scientific">Capitella teleta</name>
    <name type="common">Polychaete worm</name>
    <dbReference type="NCBI Taxonomy" id="283909"/>
    <lineage>
        <taxon>Eukaryota</taxon>
        <taxon>Metazoa</taxon>
        <taxon>Spiralia</taxon>
        <taxon>Lophotrochozoa</taxon>
        <taxon>Annelida</taxon>
        <taxon>Polychaeta</taxon>
        <taxon>Sedentaria</taxon>
        <taxon>Scolecida</taxon>
        <taxon>Capitellidae</taxon>
        <taxon>Capitella</taxon>
    </lineage>
</organism>
<dbReference type="EMBL" id="KB295515">
    <property type="protein sequence ID" value="ELU13057.1"/>
    <property type="molecule type" value="Genomic_DNA"/>
</dbReference>
<feature type="compositionally biased region" description="Basic and acidic residues" evidence="1">
    <location>
        <begin position="16"/>
        <end position="41"/>
    </location>
</feature>
<reference evidence="4" key="1">
    <citation type="submission" date="2012-12" db="EMBL/GenBank/DDBJ databases">
        <authorList>
            <person name="Hellsten U."/>
            <person name="Grimwood J."/>
            <person name="Chapman J.A."/>
            <person name="Shapiro H."/>
            <person name="Aerts A."/>
            <person name="Otillar R.P."/>
            <person name="Terry A.Y."/>
            <person name="Boore J.L."/>
            <person name="Simakov O."/>
            <person name="Marletaz F."/>
            <person name="Cho S.-J."/>
            <person name="Edsinger-Gonzales E."/>
            <person name="Havlak P."/>
            <person name="Kuo D.-H."/>
            <person name="Larsson T."/>
            <person name="Lv J."/>
            <person name="Arendt D."/>
            <person name="Savage R."/>
            <person name="Osoegawa K."/>
            <person name="de Jong P."/>
            <person name="Lindberg D.R."/>
            <person name="Seaver E.C."/>
            <person name="Weisblat D.A."/>
            <person name="Putnam N.H."/>
            <person name="Grigoriev I.V."/>
            <person name="Rokhsar D.S."/>
        </authorList>
    </citation>
    <scope>NUCLEOTIDE SEQUENCE</scope>
    <source>
        <strain evidence="4">I ESC-2004</strain>
    </source>
</reference>
<keyword evidence="4" id="KW-1185">Reference proteome</keyword>
<reference evidence="2 4" key="2">
    <citation type="journal article" date="2013" name="Nature">
        <title>Insights into bilaterian evolution from three spiralian genomes.</title>
        <authorList>
            <person name="Simakov O."/>
            <person name="Marletaz F."/>
            <person name="Cho S.J."/>
            <person name="Edsinger-Gonzales E."/>
            <person name="Havlak P."/>
            <person name="Hellsten U."/>
            <person name="Kuo D.H."/>
            <person name="Larsson T."/>
            <person name="Lv J."/>
            <person name="Arendt D."/>
            <person name="Savage R."/>
            <person name="Osoegawa K."/>
            <person name="de Jong P."/>
            <person name="Grimwood J."/>
            <person name="Chapman J.A."/>
            <person name="Shapiro H."/>
            <person name="Aerts A."/>
            <person name="Otillar R.P."/>
            <person name="Terry A.Y."/>
            <person name="Boore J.L."/>
            <person name="Grigoriev I.V."/>
            <person name="Lindberg D.R."/>
            <person name="Seaver E.C."/>
            <person name="Weisblat D.A."/>
            <person name="Putnam N.H."/>
            <person name="Rokhsar D.S."/>
        </authorList>
    </citation>
    <scope>NUCLEOTIDE SEQUENCE</scope>
    <source>
        <strain evidence="2 4">I ESC-2004</strain>
    </source>
</reference>
<evidence type="ECO:0000313" key="2">
    <source>
        <dbReference type="EMBL" id="ELU13057.1"/>
    </source>
</evidence>
<reference evidence="3" key="3">
    <citation type="submission" date="2015-06" db="UniProtKB">
        <authorList>
            <consortium name="EnsemblMetazoa"/>
        </authorList>
    </citation>
    <scope>IDENTIFICATION</scope>
</reference>
<feature type="compositionally biased region" description="Basic and acidic residues" evidence="1">
    <location>
        <begin position="356"/>
        <end position="390"/>
    </location>
</feature>
<dbReference type="PANTHER" id="PTHR35538:SF3">
    <property type="entry name" value="C-TYPE LECTIN DOMAIN-CONTAINING PROTEIN"/>
    <property type="match status" value="1"/>
</dbReference>
<feature type="compositionally biased region" description="Acidic residues" evidence="1">
    <location>
        <begin position="1"/>
        <end position="12"/>
    </location>
</feature>
<dbReference type="OMA" id="VKMERCK"/>
<evidence type="ECO:0008006" key="5">
    <source>
        <dbReference type="Google" id="ProtNLM"/>
    </source>
</evidence>
<evidence type="ECO:0000256" key="1">
    <source>
        <dbReference type="SAM" id="MobiDB-lite"/>
    </source>
</evidence>
<feature type="compositionally biased region" description="Basic and acidic residues" evidence="1">
    <location>
        <begin position="414"/>
        <end position="427"/>
    </location>
</feature>
<dbReference type="EMBL" id="AMQN01005238">
    <property type="status" value="NOT_ANNOTATED_CDS"/>
    <property type="molecule type" value="Genomic_DNA"/>
</dbReference>
<accession>R7V3K8</accession>
<dbReference type="Proteomes" id="UP000014760">
    <property type="component" value="Unassembled WGS sequence"/>
</dbReference>
<evidence type="ECO:0000313" key="4">
    <source>
        <dbReference type="Proteomes" id="UP000014760"/>
    </source>
</evidence>
<dbReference type="PANTHER" id="PTHR35538">
    <property type="entry name" value="LIG_CHAN-GLU_BD DOMAIN-CONTAINING PROTEIN"/>
    <property type="match status" value="1"/>
</dbReference>
<dbReference type="OrthoDB" id="2121618at2759"/>
<feature type="region of interest" description="Disordered" evidence="1">
    <location>
        <begin position="1"/>
        <end position="52"/>
    </location>
</feature>
<dbReference type="EnsemblMetazoa" id="CapteT200114">
    <property type="protein sequence ID" value="CapteP200114"/>
    <property type="gene ID" value="CapteG200114"/>
</dbReference>